<dbReference type="SUPFAM" id="SSF53756">
    <property type="entry name" value="UDP-Glycosyltransferase/glycogen phosphorylase"/>
    <property type="match status" value="1"/>
</dbReference>
<sequence length="609" mass="68468">MKKSEIRNSKSDIQNPLTLAHVTHEAVEQLGGIGTVLEGLITSPVYQQSVKRSILIGPTATHIQADPANRLGEHGEVLYSSIDQIDKAGLAGKFRPVEWAFNVAIVYGKRYYDPPGQDRKGESEVLLIDVFRANPDRLNVFKLRLWERFGIDSGRYEKSWDYEEYVRLAEPAFYALQGLLSEEDWPCVLFAHEYMGMPAALQAILDGGDKFRTVFHAHECATARRLVEDNPGHDTMFYNVLRKAREQGLYVDDVYGSQDAFLRHALISRAHLCDGVIAVGDHTRDELHFLNQPFDEHPVQLVYNGIPAPAITLKQRNDSRAMLAEYSKKLVGYEPDVLMTHVTRPVVSKGLWRDVKVCHELDAQLGKKKKKGILYILTSGGGVRRPQDVAHMEQQYGWPRHHRHGFPDLVGPEVDIQHMIEPFNASHDHLQIVLVNQFGWSRDRIGRRLPKDMTIADFRRATDVEFGMATYEPFGISPLEPLGSGAVCVFSNVCGCRGFVDAVIDGDRPDNVIVADFTQIDHDGTLHDMLAIDQTQRDIIEARVAREVADDLMARIPFNDKQRAALIKSGQALVKKMGWDQVVEHRLVPLLHGLRGLTPENGNGVGPYA</sequence>
<protein>
    <recommendedName>
        <fullName evidence="3">Glycosyltransferase involved in cell wall biosynthesis</fullName>
    </recommendedName>
</protein>
<accession>A0ABV4U9C8</accession>
<comment type="caution">
    <text evidence="1">The sequence shown here is derived from an EMBL/GenBank/DDBJ whole genome shotgun (WGS) entry which is preliminary data.</text>
</comment>
<evidence type="ECO:0008006" key="3">
    <source>
        <dbReference type="Google" id="ProtNLM"/>
    </source>
</evidence>
<proteinExistence type="predicted"/>
<evidence type="ECO:0000313" key="1">
    <source>
        <dbReference type="EMBL" id="MFA9479412.1"/>
    </source>
</evidence>
<keyword evidence="2" id="KW-1185">Reference proteome</keyword>
<gene>
    <name evidence="1" type="ORF">ACERK3_14070</name>
</gene>
<dbReference type="EMBL" id="JBGUBD010000008">
    <property type="protein sequence ID" value="MFA9479412.1"/>
    <property type="molecule type" value="Genomic_DNA"/>
</dbReference>
<evidence type="ECO:0000313" key="2">
    <source>
        <dbReference type="Proteomes" id="UP001575105"/>
    </source>
</evidence>
<dbReference type="Proteomes" id="UP001575105">
    <property type="component" value="Unassembled WGS sequence"/>
</dbReference>
<name>A0ABV4U9C8_9BACT</name>
<reference evidence="1 2" key="1">
    <citation type="submission" date="2024-08" db="EMBL/GenBank/DDBJ databases">
        <title>Whole-genome sequencing of halo(alkali)philic microorganisms from hypersaline lakes.</title>
        <authorList>
            <person name="Sorokin D.Y."/>
            <person name="Merkel A.Y."/>
            <person name="Messina E."/>
            <person name="Yakimov M."/>
        </authorList>
    </citation>
    <scope>NUCLEOTIDE SEQUENCE [LARGE SCALE GENOMIC DNA]</scope>
    <source>
        <strain evidence="1 2">AB-hyl4</strain>
    </source>
</reference>
<dbReference type="RefSeq" id="WP_425346331.1">
    <property type="nucleotide sequence ID" value="NZ_JBGUBD010000008.1"/>
</dbReference>
<organism evidence="1 2">
    <name type="scientific">Natronomicrosphaera hydrolytica</name>
    <dbReference type="NCBI Taxonomy" id="3242702"/>
    <lineage>
        <taxon>Bacteria</taxon>
        <taxon>Pseudomonadati</taxon>
        <taxon>Planctomycetota</taxon>
        <taxon>Phycisphaerae</taxon>
        <taxon>Phycisphaerales</taxon>
        <taxon>Phycisphaeraceae</taxon>
        <taxon>Natronomicrosphaera</taxon>
    </lineage>
</organism>
<dbReference type="Gene3D" id="3.40.50.2000">
    <property type="entry name" value="Glycogen Phosphorylase B"/>
    <property type="match status" value="2"/>
</dbReference>